<dbReference type="Proteomes" id="UP000719766">
    <property type="component" value="Unassembled WGS sequence"/>
</dbReference>
<evidence type="ECO:0000313" key="2">
    <source>
        <dbReference type="Proteomes" id="UP000719766"/>
    </source>
</evidence>
<gene>
    <name evidence="1" type="ORF">HD556DRAFT_1449945</name>
</gene>
<dbReference type="AlphaFoldDB" id="A0A9P7ABX0"/>
<keyword evidence="2" id="KW-1185">Reference proteome</keyword>
<accession>A0A9P7ABX0</accession>
<dbReference type="OrthoDB" id="2620486at2759"/>
<dbReference type="RefSeq" id="XP_041153672.1">
    <property type="nucleotide sequence ID" value="XM_041307682.1"/>
</dbReference>
<dbReference type="EMBL" id="JABBWE010000096">
    <property type="protein sequence ID" value="KAG1786210.1"/>
    <property type="molecule type" value="Genomic_DNA"/>
</dbReference>
<evidence type="ECO:0000313" key="1">
    <source>
        <dbReference type="EMBL" id="KAG1786210.1"/>
    </source>
</evidence>
<dbReference type="GeneID" id="64601446"/>
<protein>
    <submittedName>
        <fullName evidence="1">Uncharacterized protein</fullName>
    </submittedName>
</protein>
<sequence length="238" mass="26900">MSHPSISAMMLADSISDEMNLDMSDIASIFEYASSRLSAIRTELETSHVSLTPRTCRIIGKYLNWEGESFTLPWMSFCAGLSISPPLSRNLRFFVGVLSMKQVGLITNYEETYWTPWWMELANLKSDQDFFNTYPNCVQVQQIIGEHFKQLPEGRILITPAMFAHPMSTPVVQQLSTIHAEVLHEGQLIVKMLEDKVVEAKMVAATMLRMDTALGQDVVNAIATTEKLMKYLKREGAQ</sequence>
<name>A0A9P7ABX0_9AGAM</name>
<organism evidence="1 2">
    <name type="scientific">Suillus plorans</name>
    <dbReference type="NCBI Taxonomy" id="116603"/>
    <lineage>
        <taxon>Eukaryota</taxon>
        <taxon>Fungi</taxon>
        <taxon>Dikarya</taxon>
        <taxon>Basidiomycota</taxon>
        <taxon>Agaricomycotina</taxon>
        <taxon>Agaricomycetes</taxon>
        <taxon>Agaricomycetidae</taxon>
        <taxon>Boletales</taxon>
        <taxon>Suillineae</taxon>
        <taxon>Suillaceae</taxon>
        <taxon>Suillus</taxon>
    </lineage>
</organism>
<proteinExistence type="predicted"/>
<comment type="caution">
    <text evidence="1">The sequence shown here is derived from an EMBL/GenBank/DDBJ whole genome shotgun (WGS) entry which is preliminary data.</text>
</comment>
<reference evidence="1" key="1">
    <citation type="journal article" date="2020" name="New Phytol.">
        <title>Comparative genomics reveals dynamic genome evolution in host specialist ectomycorrhizal fungi.</title>
        <authorList>
            <person name="Lofgren L.A."/>
            <person name="Nguyen N.H."/>
            <person name="Vilgalys R."/>
            <person name="Ruytinx J."/>
            <person name="Liao H.L."/>
            <person name="Branco S."/>
            <person name="Kuo A."/>
            <person name="LaButti K."/>
            <person name="Lipzen A."/>
            <person name="Andreopoulos W."/>
            <person name="Pangilinan J."/>
            <person name="Riley R."/>
            <person name="Hundley H."/>
            <person name="Na H."/>
            <person name="Barry K."/>
            <person name="Grigoriev I.V."/>
            <person name="Stajich J.E."/>
            <person name="Kennedy P.G."/>
        </authorList>
    </citation>
    <scope>NUCLEOTIDE SEQUENCE</scope>
    <source>
        <strain evidence="1">S12</strain>
    </source>
</reference>